<dbReference type="Pfam" id="PF09720">
    <property type="entry name" value="Unstab_antitox"/>
    <property type="match status" value="1"/>
</dbReference>
<evidence type="ECO:0000313" key="1">
    <source>
        <dbReference type="EMBL" id="WRQ87522.1"/>
    </source>
</evidence>
<accession>A0ABZ1C720</accession>
<dbReference type="InterPro" id="IPR013406">
    <property type="entry name" value="CHP02574_addiction_mod"/>
</dbReference>
<dbReference type="RefSeq" id="WP_221030316.1">
    <property type="nucleotide sequence ID" value="NZ_CP139781.1"/>
</dbReference>
<evidence type="ECO:0000313" key="2">
    <source>
        <dbReference type="Proteomes" id="UP000738431"/>
    </source>
</evidence>
<organism evidence="1 2">
    <name type="scientific">Actomonas aquatica</name>
    <dbReference type="NCBI Taxonomy" id="2866162"/>
    <lineage>
        <taxon>Bacteria</taxon>
        <taxon>Pseudomonadati</taxon>
        <taxon>Verrucomicrobiota</taxon>
        <taxon>Opitutia</taxon>
        <taxon>Opitutales</taxon>
        <taxon>Opitutaceae</taxon>
        <taxon>Actomonas</taxon>
    </lineage>
</organism>
<dbReference type="EMBL" id="CP139781">
    <property type="protein sequence ID" value="WRQ87522.1"/>
    <property type="molecule type" value="Genomic_DNA"/>
</dbReference>
<protein>
    <submittedName>
        <fullName evidence="1">Addiction module protein</fullName>
    </submittedName>
</protein>
<dbReference type="Proteomes" id="UP000738431">
    <property type="component" value="Chromosome"/>
</dbReference>
<proteinExistence type="predicted"/>
<reference evidence="1 2" key="1">
    <citation type="submission" date="2023-12" db="EMBL/GenBank/DDBJ databases">
        <title>Description of an unclassified Opitutus bacterium of Verrucomicrobiota.</title>
        <authorList>
            <person name="Zhang D.-F."/>
        </authorList>
    </citation>
    <scope>NUCLEOTIDE SEQUENCE [LARGE SCALE GENOMIC DNA]</scope>
    <source>
        <strain evidence="1 2">WL0086</strain>
    </source>
</reference>
<keyword evidence="2" id="KW-1185">Reference proteome</keyword>
<sequence length="73" mass="8426">MKTAEIPRFQELSDLERLALADEILGTLREPESLPSPAWHGAELARRWQDFESGGSSPMTRQQFWAEVERLKK</sequence>
<name>A0ABZ1C720_9BACT</name>
<gene>
    <name evidence="1" type="ORF">K1X11_022125</name>
</gene>